<dbReference type="OrthoDB" id="23067at10239"/>
<dbReference type="RefSeq" id="NP_758943.1">
    <property type="nucleotide sequence ID" value="NC_004456.1"/>
</dbReference>
<dbReference type="InterPro" id="IPR036397">
    <property type="entry name" value="RNaseH_sf"/>
</dbReference>
<reference evidence="1 2" key="1">
    <citation type="journal article" date="2002" name="J. Appl. Microbiol.">
        <title>The complete nucleotide sequence of the Vibrio harveyi bacteriophage VHML.</title>
        <authorList>
            <person name="Oakey H.J."/>
            <person name="Cullen B.R."/>
            <person name="Owens L."/>
        </authorList>
    </citation>
    <scope>NUCLEOTIDE SEQUENCE</scope>
</reference>
<dbReference type="SUPFAM" id="SSF53098">
    <property type="entry name" value="Ribonuclease H-like"/>
    <property type="match status" value="1"/>
</dbReference>
<dbReference type="EMBL" id="AY133112">
    <property type="protein sequence ID" value="AAN12352.1"/>
    <property type="molecule type" value="Genomic_DNA"/>
</dbReference>
<protein>
    <submittedName>
        <fullName evidence="1">ORF52</fullName>
    </submittedName>
</protein>
<dbReference type="Gene3D" id="3.30.420.10">
    <property type="entry name" value="Ribonuclease H-like superfamily/Ribonuclease H"/>
    <property type="match status" value="1"/>
</dbReference>
<dbReference type="InterPro" id="IPR012337">
    <property type="entry name" value="RNaseH-like_sf"/>
</dbReference>
<dbReference type="Proteomes" id="UP000001159">
    <property type="component" value="Segment"/>
</dbReference>
<evidence type="ECO:0000313" key="1">
    <source>
        <dbReference type="EMBL" id="AAN12352.1"/>
    </source>
</evidence>
<evidence type="ECO:0000313" key="2">
    <source>
        <dbReference type="Proteomes" id="UP000001159"/>
    </source>
</evidence>
<gene>
    <name evidence="1" type="primary">orf52</name>
</gene>
<accession>Q8H9L5</accession>
<dbReference type="KEGG" id="vg:956122"/>
<keyword evidence="2" id="KW-1185">Reference proteome</keyword>
<proteinExistence type="predicted"/>
<organism evidence="1 2">
    <name type="scientific">Vibrio phage VHML</name>
    <dbReference type="NCBI Taxonomy" id="207597"/>
    <lineage>
        <taxon>Viruses</taxon>
        <taxon>Duplodnaviria</taxon>
        <taxon>Heunggongvirae</taxon>
        <taxon>Uroviricota</taxon>
        <taxon>Caudoviricetes</taxon>
        <taxon>Vhmlvirus</taxon>
        <taxon>Vhmlvirus VHML</taxon>
    </lineage>
</organism>
<dbReference type="GO" id="GO:0003676">
    <property type="term" value="F:nucleic acid binding"/>
    <property type="evidence" value="ECO:0007669"/>
    <property type="project" value="InterPro"/>
</dbReference>
<name>Q8H9L5_9CAUD</name>
<sequence>MVAEAPTWPMIADQFKSIVSGRKLVIYNADYDLRLIYQTNNKHELEPVFYGSEWNNAE</sequence>